<evidence type="ECO:0000259" key="1">
    <source>
        <dbReference type="Pfam" id="PF00149"/>
    </source>
</evidence>
<dbReference type="InterPro" id="IPR029052">
    <property type="entry name" value="Metallo-depent_PP-like"/>
</dbReference>
<protein>
    <submittedName>
        <fullName evidence="2">Metallophosphoesterase</fullName>
    </submittedName>
</protein>
<sequence>MNVPRLWVLSDLHLETIPYPNAFQPQRPDFDVMVVAGDVWQGDCRRAFQFLAQLSGGKPVVFVLGNHEHWNGALSDGLAMARTLAIEHGVTLLEGETISIAGCRFIGTTLWTDYALSPEAVDPRAETGEQIDIKHDGGRRPITVGDAIMLHADARANLEKSIAEADGDLPVVVITHHAPHPECLPFAHRNTWSAGNSASDLSHLTDSGRIALWVHGHIHASVDMIRPNGTRILCNPAGSMFSNPAFDEAHVVEIGN</sequence>
<evidence type="ECO:0000313" key="3">
    <source>
        <dbReference type="Proteomes" id="UP000007374"/>
    </source>
</evidence>
<dbReference type="AlphaFoldDB" id="K2NSS8"/>
<dbReference type="PANTHER" id="PTHR37844:SF2">
    <property type="entry name" value="SER_THR PROTEIN PHOSPHATASE SUPERFAMILY (AFU_ORTHOLOGUE AFUA_1G14840)"/>
    <property type="match status" value="1"/>
</dbReference>
<dbReference type="RefSeq" id="WP_009450361.1">
    <property type="nucleotide sequence ID" value="NZ_AMSI01000006.1"/>
</dbReference>
<dbReference type="Gene3D" id="3.60.21.10">
    <property type="match status" value="1"/>
</dbReference>
<proteinExistence type="predicted"/>
<dbReference type="Proteomes" id="UP000007374">
    <property type="component" value="Unassembled WGS sequence"/>
</dbReference>
<dbReference type="InterPro" id="IPR004843">
    <property type="entry name" value="Calcineurin-like_PHP"/>
</dbReference>
<dbReference type="GO" id="GO:0016787">
    <property type="term" value="F:hydrolase activity"/>
    <property type="evidence" value="ECO:0007669"/>
    <property type="project" value="InterPro"/>
</dbReference>
<dbReference type="eggNOG" id="COG1409">
    <property type="taxonomic scope" value="Bacteria"/>
</dbReference>
<dbReference type="Pfam" id="PF00149">
    <property type="entry name" value="Metallophos"/>
    <property type="match status" value="1"/>
</dbReference>
<feature type="domain" description="Calcineurin-like phosphoesterase" evidence="1">
    <location>
        <begin position="5"/>
        <end position="220"/>
    </location>
</feature>
<organism evidence="2 3">
    <name type="scientific">Nitratireductor indicus C115</name>
    <dbReference type="NCBI Taxonomy" id="1231190"/>
    <lineage>
        <taxon>Bacteria</taxon>
        <taxon>Pseudomonadati</taxon>
        <taxon>Pseudomonadota</taxon>
        <taxon>Alphaproteobacteria</taxon>
        <taxon>Hyphomicrobiales</taxon>
        <taxon>Phyllobacteriaceae</taxon>
        <taxon>Nitratireductor</taxon>
    </lineage>
</organism>
<dbReference type="EMBL" id="AMSI01000006">
    <property type="protein sequence ID" value="EKF42410.1"/>
    <property type="molecule type" value="Genomic_DNA"/>
</dbReference>
<dbReference type="PATRIC" id="fig|1231190.3.peg.2118"/>
<evidence type="ECO:0000313" key="2">
    <source>
        <dbReference type="EMBL" id="EKF42410.1"/>
    </source>
</evidence>
<dbReference type="STRING" id="721133.SAMN05216176_10656"/>
<comment type="caution">
    <text evidence="2">The sequence shown here is derived from an EMBL/GenBank/DDBJ whole genome shotgun (WGS) entry which is preliminary data.</text>
</comment>
<dbReference type="PANTHER" id="PTHR37844">
    <property type="entry name" value="SER/THR PROTEIN PHOSPHATASE SUPERFAMILY (AFU_ORTHOLOGUE AFUA_1G14840)"/>
    <property type="match status" value="1"/>
</dbReference>
<accession>K2NSS8</accession>
<dbReference type="SUPFAM" id="SSF56300">
    <property type="entry name" value="Metallo-dependent phosphatases"/>
    <property type="match status" value="1"/>
</dbReference>
<name>K2NSS8_9HYPH</name>
<reference evidence="2 3" key="1">
    <citation type="journal article" date="2012" name="J. Bacteriol.">
        <title>Genome Sequence of Nitratireductor indicus Type Strain C115.</title>
        <authorList>
            <person name="Lai Q."/>
            <person name="Li G."/>
            <person name="Yu Z."/>
            <person name="Shao Z."/>
        </authorList>
    </citation>
    <scope>NUCLEOTIDE SEQUENCE [LARGE SCALE GENOMIC DNA]</scope>
    <source>
        <strain evidence="2 3">C115</strain>
    </source>
</reference>
<keyword evidence="3" id="KW-1185">Reference proteome</keyword>
<gene>
    <name evidence="2" type="ORF">NA8A_10123</name>
</gene>